<evidence type="ECO:0000313" key="3">
    <source>
        <dbReference type="Proteomes" id="UP000298652"/>
    </source>
</evidence>
<feature type="compositionally biased region" description="Basic and acidic residues" evidence="1">
    <location>
        <begin position="49"/>
        <end position="59"/>
    </location>
</feature>
<name>A0A4U6TTD8_SETVI</name>
<gene>
    <name evidence="2" type="ORF">SEVIR_8G144500v2</name>
</gene>
<evidence type="ECO:0000256" key="1">
    <source>
        <dbReference type="SAM" id="MobiDB-lite"/>
    </source>
</evidence>
<feature type="region of interest" description="Disordered" evidence="1">
    <location>
        <begin position="22"/>
        <end position="126"/>
    </location>
</feature>
<accession>A0A4U6TTD8</accession>
<dbReference type="Proteomes" id="UP000298652">
    <property type="component" value="Chromosome 8"/>
</dbReference>
<feature type="compositionally biased region" description="Polar residues" evidence="1">
    <location>
        <begin position="95"/>
        <end position="107"/>
    </location>
</feature>
<reference evidence="2" key="1">
    <citation type="submission" date="2019-03" db="EMBL/GenBank/DDBJ databases">
        <title>WGS assembly of Setaria viridis.</title>
        <authorList>
            <person name="Huang P."/>
            <person name="Jenkins J."/>
            <person name="Grimwood J."/>
            <person name="Barry K."/>
            <person name="Healey A."/>
            <person name="Mamidi S."/>
            <person name="Sreedasyam A."/>
            <person name="Shu S."/>
            <person name="Feldman M."/>
            <person name="Wu J."/>
            <person name="Yu Y."/>
            <person name="Chen C."/>
            <person name="Johnson J."/>
            <person name="Rokhsar D."/>
            <person name="Baxter I."/>
            <person name="Schmutz J."/>
            <person name="Brutnell T."/>
            <person name="Kellogg E."/>
        </authorList>
    </citation>
    <scope>NUCLEOTIDE SEQUENCE [LARGE SCALE GENOMIC DNA]</scope>
</reference>
<dbReference type="Gramene" id="TKW00917">
    <property type="protein sequence ID" value="TKW00917"/>
    <property type="gene ID" value="SEVIR_8G144500v2"/>
</dbReference>
<sequence length="126" mass="13886">MLKVFHEADFIKKMVADLHDDEDGLIEPESHTDHNPAHSIGNVQSPTNEVRETSTKDRMSLPSEQTVANSIHEDNGNAATNFSQDPILKNMVKKATSSNLKQPSDATFQGRREAAMERGARTGNEA</sequence>
<dbReference type="EMBL" id="CM016559">
    <property type="protein sequence ID" value="TKW00917.1"/>
    <property type="molecule type" value="Genomic_DNA"/>
</dbReference>
<evidence type="ECO:0000313" key="2">
    <source>
        <dbReference type="EMBL" id="TKW00917.1"/>
    </source>
</evidence>
<proteinExistence type="predicted"/>
<keyword evidence="3" id="KW-1185">Reference proteome</keyword>
<organism evidence="2 3">
    <name type="scientific">Setaria viridis</name>
    <name type="common">Green bristlegrass</name>
    <name type="synonym">Setaria italica subsp. viridis</name>
    <dbReference type="NCBI Taxonomy" id="4556"/>
    <lineage>
        <taxon>Eukaryota</taxon>
        <taxon>Viridiplantae</taxon>
        <taxon>Streptophyta</taxon>
        <taxon>Embryophyta</taxon>
        <taxon>Tracheophyta</taxon>
        <taxon>Spermatophyta</taxon>
        <taxon>Magnoliopsida</taxon>
        <taxon>Liliopsida</taxon>
        <taxon>Poales</taxon>
        <taxon>Poaceae</taxon>
        <taxon>PACMAD clade</taxon>
        <taxon>Panicoideae</taxon>
        <taxon>Panicodae</taxon>
        <taxon>Paniceae</taxon>
        <taxon>Cenchrinae</taxon>
        <taxon>Setaria</taxon>
    </lineage>
</organism>
<feature type="compositionally biased region" description="Basic and acidic residues" evidence="1">
    <location>
        <begin position="110"/>
        <end position="120"/>
    </location>
</feature>
<dbReference type="AlphaFoldDB" id="A0A4U6TTD8"/>
<protein>
    <submittedName>
        <fullName evidence="2">Uncharacterized protein</fullName>
    </submittedName>
</protein>